<feature type="compositionally biased region" description="Polar residues" evidence="3">
    <location>
        <begin position="232"/>
        <end position="248"/>
    </location>
</feature>
<protein>
    <recommendedName>
        <fullName evidence="11">TRAPP II complex</fullName>
    </recommendedName>
</protein>
<dbReference type="STRING" id="763407.A0A162NIF1"/>
<feature type="domain" description="Trs120/TRAPPC9 third Ig-like" evidence="7">
    <location>
        <begin position="1124"/>
        <end position="1283"/>
    </location>
</feature>
<feature type="domain" description="Trs120/TRAPPC9 fourth Ig-like" evidence="8">
    <location>
        <begin position="1289"/>
        <end position="1413"/>
    </location>
</feature>
<evidence type="ECO:0000313" key="9">
    <source>
        <dbReference type="EMBL" id="OAD69984.1"/>
    </source>
</evidence>
<dbReference type="RefSeq" id="XP_018288024.1">
    <property type="nucleotide sequence ID" value="XM_018440626.1"/>
</dbReference>
<dbReference type="GO" id="GO:0005802">
    <property type="term" value="C:trans-Golgi network"/>
    <property type="evidence" value="ECO:0007669"/>
    <property type="project" value="TreeGrafter"/>
</dbReference>
<dbReference type="Proteomes" id="UP000077315">
    <property type="component" value="Unassembled WGS sequence"/>
</dbReference>
<evidence type="ECO:0000313" key="10">
    <source>
        <dbReference type="Proteomes" id="UP000077315"/>
    </source>
</evidence>
<dbReference type="InterPro" id="IPR058564">
    <property type="entry name" value="TPR_TRAPPC9_Trs120"/>
</dbReference>
<proteinExistence type="predicted"/>
<dbReference type="VEuPathDB" id="FungiDB:PHYBLDRAFT_60308"/>
<name>A0A162NIF1_PHYB8</name>
<dbReference type="GeneID" id="29001532"/>
<dbReference type="PANTHER" id="PTHR21512:SF5">
    <property type="entry name" value="TRAFFICKING PROTEIN PARTICLE COMPLEX SUBUNIT 9"/>
    <property type="match status" value="1"/>
</dbReference>
<evidence type="ECO:0000259" key="5">
    <source>
        <dbReference type="Pfam" id="PF26251"/>
    </source>
</evidence>
<evidence type="ECO:0000259" key="7">
    <source>
        <dbReference type="Pfam" id="PF26282"/>
    </source>
</evidence>
<dbReference type="Pfam" id="PF26283">
    <property type="entry name" value="Ig_TRAPPC9-Trs120_4th"/>
    <property type="match status" value="1"/>
</dbReference>
<dbReference type="Pfam" id="PF26251">
    <property type="entry name" value="TPR_TRAPPC9-Trs120"/>
    <property type="match status" value="1"/>
</dbReference>
<evidence type="ECO:0000259" key="6">
    <source>
        <dbReference type="Pfam" id="PF26254"/>
    </source>
</evidence>
<dbReference type="InterPro" id="IPR058563">
    <property type="entry name" value="Trs120_TRAPPC9_N"/>
</dbReference>
<reference evidence="10" key="1">
    <citation type="submission" date="2015-06" db="EMBL/GenBank/DDBJ databases">
        <title>Expansion of signal transduction pathways in fungi by whole-genome duplication.</title>
        <authorList>
            <consortium name="DOE Joint Genome Institute"/>
            <person name="Corrochano L.M."/>
            <person name="Kuo A."/>
            <person name="Marcet-Houben M."/>
            <person name="Polaino S."/>
            <person name="Salamov A."/>
            <person name="Villalobos J.M."/>
            <person name="Alvarez M.I."/>
            <person name="Avalos J."/>
            <person name="Benito E.P."/>
            <person name="Benoit I."/>
            <person name="Burger G."/>
            <person name="Camino L.P."/>
            <person name="Canovas D."/>
            <person name="Cerda-Olmedo E."/>
            <person name="Cheng J.-F."/>
            <person name="Dominguez A."/>
            <person name="Elias M."/>
            <person name="Eslava A.P."/>
            <person name="Glaser F."/>
            <person name="Grimwood J."/>
            <person name="Gutierrez G."/>
            <person name="Heitman J."/>
            <person name="Henrissat B."/>
            <person name="Iturriaga E.A."/>
            <person name="Lang B.F."/>
            <person name="Lavin J.L."/>
            <person name="Lee S."/>
            <person name="Li W."/>
            <person name="Lindquist E."/>
            <person name="Lopez-Garcia S."/>
            <person name="Luque E.M."/>
            <person name="Marcos A.T."/>
            <person name="Martin J."/>
            <person name="McCluskey K."/>
            <person name="Medina H.R."/>
            <person name="Miralles-Duran A."/>
            <person name="Miyazaki A."/>
            <person name="Munoz-Torres E."/>
            <person name="Oguiza J.A."/>
            <person name="Ohm R."/>
            <person name="Olmedo M."/>
            <person name="Orejas M."/>
            <person name="Ortiz-Castellanos L."/>
            <person name="Pisabarro A.G."/>
            <person name="Rodriguez-Romero J."/>
            <person name="Ruiz-Herrera J."/>
            <person name="Ruiz-Vazquez R."/>
            <person name="Sanz C."/>
            <person name="Schackwitz W."/>
            <person name="Schmutz J."/>
            <person name="Shahriari M."/>
            <person name="Shelest E."/>
            <person name="Silva-Franco F."/>
            <person name="Soanes D."/>
            <person name="Syed K."/>
            <person name="Tagua V.G."/>
            <person name="Talbot N.J."/>
            <person name="Thon M."/>
            <person name="De vries R.P."/>
            <person name="Wiebenga A."/>
            <person name="Yadav J.S."/>
            <person name="Braun E.L."/>
            <person name="Baker S."/>
            <person name="Garre V."/>
            <person name="Horwitz B."/>
            <person name="Torres-Martinez S."/>
            <person name="Idnurm A."/>
            <person name="Herrera-Estrella A."/>
            <person name="Gabaldon T."/>
            <person name="Grigoriev I.V."/>
        </authorList>
    </citation>
    <scope>NUCLEOTIDE SEQUENCE [LARGE SCALE GENOMIC DNA]</scope>
    <source>
        <strain evidence="10">NRRL 1555(-)</strain>
    </source>
</reference>
<sequence length="1415" mass="159055">MDLAINITSPCRVRVLLVPVSPIKKSTFWEKVELVKKFGVVRLGDVTPDLHKGAGAMFSSQVFQEGQMHFQFVTNYKRDHAHLEDFQPHRRIFGVIGIMDCQEWKDKDLSEGYRSFVETLDKSLNLKYPTAVATRCYAFDPTETQPDDTKGLIMIPNVGNMSFYISTMICDFASEILTQFATIAGRIERLQVLESPIPLTYTAHRFEPVHQSQTHSPQPQSSLQQRAPLPSISSPNPQGDQTRPNYRASQPLPAPVPTQSVSSSFLKRASTASANRPPPTKLAPMPAPSPNPSMSRSTSAHGPNSSDIGKTKRRTPGRIKKLLADFYLLAGRLPDAVSHYQQAIEMTRSMTDFLWLASAMEGLACATLLLEYLHADVGHIVSRGPSAAELFPADGQPTSPTTEKNVSILDGPKSTVSDIVEQYTQVLHNYARVSTTASVPIPGLIYAEACAKVARFLLTVHVHGGWHEKVLGLLVQGKLWEDGTEIHPGQFSSIINPTQSQLSTIPRFEIAEWAMRIWVVHLEDLSLLDQIHLMTSMATVLSTIGYHRKASWVLYESTTRMLPLLIQSRASMTGSRDPNKKTIGKSDSGVLDVMKQICEVYGLGERNVHDGGALEAMHSQEETENNTNTVSNNKGVRGAVAKEHFRFGWPALQIDILRQCIAIAEALPDYAAMLYYTTVLLKNMYRHISKEEQIRLATSIQRIVAMGKRTGQVESSVNYWGVNIVSSIEALLPIPRKAVYQHPIQSNIVASAADTSATGDPFIYNPFAQKKDEKFQVTLVQSEMCEFKVMLTNPFGFDLDVQNVVLSTSGVPFIPTPASVIIPANGTLTLRLAGTPEESGVLTIRGCLVKIVGFAEQEFLVDLGQKPKAKDSRERKKDDQSKEEFVKLKQRKCIYRYIYTESSNELKPVEFYELAVIDEQPLLKIKSTSLLHSAVMLYEGEMTHISIELENIGNIPVDFITLSFTDSTTINPLLVNPELPMEEQYEIELFTKGTHVFSWEGSMNEAAQIIGKKVVLPPGSQTTIIVNVYGKRGCTGGTIQVEYGYLERAIQKQLANNQEGATHSPSIFYTRQLYLPVLVTVYQNLEPLNWDVLYLRHNALVSEEMMDKALEDIRSLDINKGSDIEQPVEDLLLVTRQADNDKQAQSDYCLVTLDVRNTWTVPFNIEFMIDNGTDSVEKSLHSVVTIQPGWTKRVVLPVKRLFLQPQTCTQPIPSFEPNKQFVVSQAPKMPPEQERARLQMFWYRESLLKRIKATWRCTSTDRRGVLHLRPSLRLTPLQLTILKKEDMEFIVEMEGANVKKAGHRRFSCNCNDFVSMNVSIRNRHMHPVKLILRIQPVQSYNDGAKEYDLSDKLLMQGLQQVVLPEIPGNNNIVTYRLPLCFLSRGQFEFLHHAEDVHTREVYYDHEWAIVDVNDT</sequence>
<comment type="subcellular location">
    <subcellularLocation>
        <location evidence="1">Golgi apparatus</location>
    </subcellularLocation>
</comment>
<dbReference type="InterPro" id="IPR058568">
    <property type="entry name" value="Ig_TRAPPC9_Trs120_4th"/>
</dbReference>
<keyword evidence="2" id="KW-0333">Golgi apparatus</keyword>
<accession>A0A162NIF1</accession>
<dbReference type="Pfam" id="PF26280">
    <property type="entry name" value="Ig_TRAPPC9-Trs120_2nd"/>
    <property type="match status" value="1"/>
</dbReference>
<dbReference type="Pfam" id="PF26254">
    <property type="entry name" value="Ig_TRAPPC9-Trs120_1st"/>
    <property type="match status" value="1"/>
</dbReference>
<evidence type="ECO:0000256" key="2">
    <source>
        <dbReference type="ARBA" id="ARBA00023034"/>
    </source>
</evidence>
<keyword evidence="10" id="KW-1185">Reference proteome</keyword>
<feature type="compositionally biased region" description="Low complexity" evidence="3">
    <location>
        <begin position="209"/>
        <end position="231"/>
    </location>
</feature>
<feature type="compositionally biased region" description="Pro residues" evidence="3">
    <location>
        <begin position="276"/>
        <end position="291"/>
    </location>
</feature>
<dbReference type="InterPro" id="IPR058567">
    <property type="entry name" value="Ig_TRAPPC9_Trs120_3rd"/>
</dbReference>
<dbReference type="Pfam" id="PF08626">
    <property type="entry name" value="TRAPPC9-Trs120"/>
    <property type="match status" value="1"/>
</dbReference>
<feature type="compositionally biased region" description="Polar residues" evidence="3">
    <location>
        <begin position="257"/>
        <end position="274"/>
    </location>
</feature>
<dbReference type="OrthoDB" id="27962at2759"/>
<feature type="domain" description="Trs120/TRAPPC9 first Ig-like" evidence="6">
    <location>
        <begin position="725"/>
        <end position="918"/>
    </location>
</feature>
<dbReference type="InterPro" id="IPR058565">
    <property type="entry name" value="Ig_TRAPPC9_Trs120_1st"/>
</dbReference>
<feature type="compositionally biased region" description="Polar residues" evidence="3">
    <location>
        <begin position="298"/>
        <end position="308"/>
    </location>
</feature>
<evidence type="ECO:0008006" key="11">
    <source>
        <dbReference type="Google" id="ProtNLM"/>
    </source>
</evidence>
<feature type="region of interest" description="Disordered" evidence="3">
    <location>
        <begin position="208"/>
        <end position="315"/>
    </location>
</feature>
<organism evidence="9 10">
    <name type="scientific">Phycomyces blakesleeanus (strain ATCC 8743b / DSM 1359 / FGSC 10004 / NBRC 33097 / NRRL 1555)</name>
    <dbReference type="NCBI Taxonomy" id="763407"/>
    <lineage>
        <taxon>Eukaryota</taxon>
        <taxon>Fungi</taxon>
        <taxon>Fungi incertae sedis</taxon>
        <taxon>Mucoromycota</taxon>
        <taxon>Mucoromycotina</taxon>
        <taxon>Mucoromycetes</taxon>
        <taxon>Mucorales</taxon>
        <taxon>Phycomycetaceae</taxon>
        <taxon>Phycomyces</taxon>
    </lineage>
</organism>
<evidence type="ECO:0000256" key="3">
    <source>
        <dbReference type="SAM" id="MobiDB-lite"/>
    </source>
</evidence>
<dbReference type="PANTHER" id="PTHR21512">
    <property type="entry name" value="TRAFFICKING PROTEIN PARTICLE COMPLEX SUBUNIT 9"/>
    <property type="match status" value="1"/>
</dbReference>
<evidence type="ECO:0000259" key="4">
    <source>
        <dbReference type="Pfam" id="PF08626"/>
    </source>
</evidence>
<gene>
    <name evidence="9" type="ORF">PHYBLDRAFT_60308</name>
</gene>
<dbReference type="Pfam" id="PF26282">
    <property type="entry name" value="Ig_TRAPPC9-Trs120_3rd"/>
    <property type="match status" value="1"/>
</dbReference>
<dbReference type="EMBL" id="KV440990">
    <property type="protein sequence ID" value="OAD69984.1"/>
    <property type="molecule type" value="Genomic_DNA"/>
</dbReference>
<feature type="domain" description="Trs120/TRAPPC9 N-terminal" evidence="4">
    <location>
        <begin position="5"/>
        <end position="379"/>
    </location>
</feature>
<dbReference type="InParanoid" id="A0A162NIF1"/>
<evidence type="ECO:0000259" key="8">
    <source>
        <dbReference type="Pfam" id="PF26283"/>
    </source>
</evidence>
<feature type="domain" description="Trs120/TRAPPC9 TPR region" evidence="5">
    <location>
        <begin position="421"/>
        <end position="710"/>
    </location>
</feature>
<evidence type="ECO:0000256" key="1">
    <source>
        <dbReference type="ARBA" id="ARBA00004555"/>
    </source>
</evidence>
<dbReference type="InterPro" id="IPR013935">
    <property type="entry name" value="Trs120_TRAPPC9"/>
</dbReference>
<dbReference type="FunCoup" id="A0A162NIF1">
    <property type="interactions" value="72"/>
</dbReference>